<dbReference type="EMBL" id="FAUH01000001">
    <property type="protein sequence ID" value="CUU64840.1"/>
    <property type="molecule type" value="Genomic_DNA"/>
</dbReference>
<feature type="transmembrane region" description="Helical" evidence="7">
    <location>
        <begin position="48"/>
        <end position="73"/>
    </location>
</feature>
<dbReference type="InterPro" id="IPR050189">
    <property type="entry name" value="MFS_Efflux_Transporters"/>
</dbReference>
<sequence length="435" mass="45883">MLDSFLSSTDSTTTAEPRRRLLRAPRVPHPHRTPLPRQTEMGRRRRPIAMLALALGGFGIGTTEFVSMGLLSYIADDFGITEAQAGHVVTAYAMGVVVGAPLITTLTGRIPRRRLIIILMVAFTLGNGLSMFAHSYGLLMVARFIAGFPHGAYFAVANLIAASMAEPGRRGQAIARISLGLATATVIGVPAAQWIGSVLGWSAAYGVVAVIGLATLTGLWISMPHMTLMPITRPSTEAGALVNPQVWLTLLSGAIGFGGMFCVYTYISWTMTERADYPENMMWFVLMVYGIGMVIGNTLGGRLADRNIPRSIVGAFLIMVVMLIGFYFASTVAPLAILMFGLVSVGGGILVIVMQTRFMDVAGKAQNLAAAMNQSAFNIANASGAAIGGAVISAGYSYSAPALAGAGLALAGLAIFIPTHLLYRRQLAREVPAAG</sequence>
<dbReference type="RefSeq" id="WP_373862679.1">
    <property type="nucleotide sequence ID" value="NZ_BJNT01000018.1"/>
</dbReference>
<accession>A0A0X2NJB1</accession>
<dbReference type="PROSITE" id="PS50850">
    <property type="entry name" value="MFS"/>
    <property type="match status" value="1"/>
</dbReference>
<dbReference type="GO" id="GO:0022857">
    <property type="term" value="F:transmembrane transporter activity"/>
    <property type="evidence" value="ECO:0007669"/>
    <property type="project" value="InterPro"/>
</dbReference>
<feature type="compositionally biased region" description="Low complexity" evidence="6">
    <location>
        <begin position="1"/>
        <end position="14"/>
    </location>
</feature>
<dbReference type="GeneID" id="82888406"/>
<dbReference type="SUPFAM" id="SSF103473">
    <property type="entry name" value="MFS general substrate transporter"/>
    <property type="match status" value="1"/>
</dbReference>
<dbReference type="InterPro" id="IPR011701">
    <property type="entry name" value="MFS"/>
</dbReference>
<evidence type="ECO:0000256" key="1">
    <source>
        <dbReference type="ARBA" id="ARBA00004651"/>
    </source>
</evidence>
<feature type="transmembrane region" description="Helical" evidence="7">
    <location>
        <begin position="312"/>
        <end position="329"/>
    </location>
</feature>
<organism evidence="9 11">
    <name type="scientific">Corynebacterium variabile</name>
    <dbReference type="NCBI Taxonomy" id="1727"/>
    <lineage>
        <taxon>Bacteria</taxon>
        <taxon>Bacillati</taxon>
        <taxon>Actinomycetota</taxon>
        <taxon>Actinomycetes</taxon>
        <taxon>Mycobacteriales</taxon>
        <taxon>Corynebacteriaceae</taxon>
        <taxon>Corynebacterium</taxon>
    </lineage>
</organism>
<evidence type="ECO:0000259" key="8">
    <source>
        <dbReference type="PROSITE" id="PS50850"/>
    </source>
</evidence>
<evidence type="ECO:0000256" key="2">
    <source>
        <dbReference type="ARBA" id="ARBA00022475"/>
    </source>
</evidence>
<dbReference type="GO" id="GO:0005886">
    <property type="term" value="C:plasma membrane"/>
    <property type="evidence" value="ECO:0007669"/>
    <property type="project" value="UniProtKB-SubCell"/>
</dbReference>
<gene>
    <name evidence="10" type="ORF">CVA01_22990</name>
    <name evidence="9" type="ORF">CVAR292_00144</name>
</gene>
<dbReference type="InterPro" id="IPR036259">
    <property type="entry name" value="MFS_trans_sf"/>
</dbReference>
<feature type="transmembrane region" description="Helical" evidence="7">
    <location>
        <begin position="246"/>
        <end position="269"/>
    </location>
</feature>
<feature type="transmembrane region" description="Helical" evidence="7">
    <location>
        <begin position="375"/>
        <end position="396"/>
    </location>
</feature>
<evidence type="ECO:0000256" key="7">
    <source>
        <dbReference type="SAM" id="Phobius"/>
    </source>
</evidence>
<evidence type="ECO:0000313" key="9">
    <source>
        <dbReference type="EMBL" id="CUU64840.1"/>
    </source>
</evidence>
<name>A0A0X2NJB1_9CORY</name>
<evidence type="ECO:0000313" key="11">
    <source>
        <dbReference type="Proteomes" id="UP000182498"/>
    </source>
</evidence>
<feature type="compositionally biased region" description="Basic residues" evidence="6">
    <location>
        <begin position="20"/>
        <end position="34"/>
    </location>
</feature>
<dbReference type="Proteomes" id="UP000182498">
    <property type="component" value="Unassembled WGS sequence"/>
</dbReference>
<comment type="subcellular location">
    <subcellularLocation>
        <location evidence="1">Cell membrane</location>
        <topology evidence="1">Multi-pass membrane protein</topology>
    </subcellularLocation>
</comment>
<evidence type="ECO:0000313" key="10">
    <source>
        <dbReference type="EMBL" id="GEC86985.1"/>
    </source>
</evidence>
<dbReference type="Gene3D" id="1.20.1250.20">
    <property type="entry name" value="MFS general substrate transporter like domains"/>
    <property type="match status" value="1"/>
</dbReference>
<dbReference type="AlphaFoldDB" id="A0A0X2NJB1"/>
<evidence type="ECO:0000256" key="3">
    <source>
        <dbReference type="ARBA" id="ARBA00022692"/>
    </source>
</evidence>
<evidence type="ECO:0000313" key="12">
    <source>
        <dbReference type="Proteomes" id="UP000319986"/>
    </source>
</evidence>
<reference evidence="9" key="2">
    <citation type="submission" date="2015-11" db="EMBL/GenBank/DDBJ databases">
        <authorList>
            <person name="Zhang Y."/>
            <person name="Guo Z."/>
        </authorList>
    </citation>
    <scope>NUCLEOTIDE SEQUENCE [LARGE SCALE GENOMIC DNA]</scope>
    <source>
        <strain evidence="9">Mu292</strain>
    </source>
</reference>
<keyword evidence="2" id="KW-1003">Cell membrane</keyword>
<feature type="domain" description="Major facilitator superfamily (MFS) profile" evidence="8">
    <location>
        <begin position="49"/>
        <end position="424"/>
    </location>
</feature>
<reference evidence="11" key="1">
    <citation type="submission" date="2015-11" db="EMBL/GenBank/DDBJ databases">
        <authorList>
            <person name="Dugat-Bony E."/>
        </authorList>
    </citation>
    <scope>NUCLEOTIDE SEQUENCE [LARGE SCALE GENOMIC DNA]</scope>
    <source>
        <strain evidence="11">Mu292</strain>
    </source>
</reference>
<feature type="transmembrane region" description="Helical" evidence="7">
    <location>
        <begin position="402"/>
        <end position="423"/>
    </location>
</feature>
<dbReference type="Pfam" id="PF07690">
    <property type="entry name" value="MFS_1"/>
    <property type="match status" value="1"/>
</dbReference>
<keyword evidence="4 7" id="KW-1133">Transmembrane helix</keyword>
<feature type="transmembrane region" description="Helical" evidence="7">
    <location>
        <begin position="115"/>
        <end position="134"/>
    </location>
</feature>
<evidence type="ECO:0000256" key="6">
    <source>
        <dbReference type="SAM" id="MobiDB-lite"/>
    </source>
</evidence>
<dbReference type="CDD" id="cd17324">
    <property type="entry name" value="MFS_NepI_like"/>
    <property type="match status" value="1"/>
</dbReference>
<dbReference type="EMBL" id="BJNT01000018">
    <property type="protein sequence ID" value="GEC86985.1"/>
    <property type="molecule type" value="Genomic_DNA"/>
</dbReference>
<dbReference type="Proteomes" id="UP000319986">
    <property type="component" value="Unassembled WGS sequence"/>
</dbReference>
<keyword evidence="5 7" id="KW-0472">Membrane</keyword>
<dbReference type="PANTHER" id="PTHR43124:SF3">
    <property type="entry name" value="CHLORAMPHENICOL EFFLUX PUMP RV0191"/>
    <property type="match status" value="1"/>
</dbReference>
<evidence type="ECO:0000256" key="5">
    <source>
        <dbReference type="ARBA" id="ARBA00023136"/>
    </source>
</evidence>
<feature type="transmembrane region" description="Helical" evidence="7">
    <location>
        <begin position="281"/>
        <end position="300"/>
    </location>
</feature>
<keyword evidence="11" id="KW-1185">Reference proteome</keyword>
<feature type="transmembrane region" description="Helical" evidence="7">
    <location>
        <begin position="140"/>
        <end position="161"/>
    </location>
</feature>
<feature type="transmembrane region" description="Helical" evidence="7">
    <location>
        <begin position="202"/>
        <end position="225"/>
    </location>
</feature>
<dbReference type="InterPro" id="IPR020846">
    <property type="entry name" value="MFS_dom"/>
</dbReference>
<feature type="transmembrane region" description="Helical" evidence="7">
    <location>
        <begin position="335"/>
        <end position="354"/>
    </location>
</feature>
<feature type="region of interest" description="Disordered" evidence="6">
    <location>
        <begin position="1"/>
        <end position="39"/>
    </location>
</feature>
<dbReference type="PANTHER" id="PTHR43124">
    <property type="entry name" value="PURINE EFFLUX PUMP PBUE"/>
    <property type="match status" value="1"/>
</dbReference>
<reference evidence="10 12" key="3">
    <citation type="submission" date="2019-06" db="EMBL/GenBank/DDBJ databases">
        <title>Whole genome shotgun sequence of Corynebacterium variabile NBRC 15286.</title>
        <authorList>
            <person name="Hosoyama A."/>
            <person name="Uohara A."/>
            <person name="Ohji S."/>
            <person name="Ichikawa N."/>
        </authorList>
    </citation>
    <scope>NUCLEOTIDE SEQUENCE [LARGE SCALE GENOMIC DNA]</scope>
    <source>
        <strain evidence="10 12">NBRC 15286</strain>
    </source>
</reference>
<feature type="transmembrane region" description="Helical" evidence="7">
    <location>
        <begin position="85"/>
        <end position="103"/>
    </location>
</feature>
<keyword evidence="3 7" id="KW-0812">Transmembrane</keyword>
<protein>
    <submittedName>
        <fullName evidence="9">Arabinose efflux permease</fullName>
    </submittedName>
    <submittedName>
        <fullName evidence="10">MFS transporter</fullName>
    </submittedName>
</protein>
<evidence type="ECO:0000256" key="4">
    <source>
        <dbReference type="ARBA" id="ARBA00022989"/>
    </source>
</evidence>
<proteinExistence type="predicted"/>
<feature type="transmembrane region" description="Helical" evidence="7">
    <location>
        <begin position="173"/>
        <end position="196"/>
    </location>
</feature>